<dbReference type="EMBL" id="SDMP01000002">
    <property type="protein sequence ID" value="RYR71504.1"/>
    <property type="molecule type" value="Genomic_DNA"/>
</dbReference>
<evidence type="ECO:0000313" key="2">
    <source>
        <dbReference type="Proteomes" id="UP000289738"/>
    </source>
</evidence>
<sequence>MCGETPKKKKKLNVWRKLANLFWKRSCLHDEGTGAENYDIKAKGRVKRMKQENLIEDKILREIFKKNEAMKQFVADQIICRLEKKLYCFQVLDHPLILRRKSKTVEIKVENGNT</sequence>
<gene>
    <name evidence="1" type="ORF">Ahy_A02g005758</name>
</gene>
<comment type="caution">
    <text evidence="1">The sequence shown here is derived from an EMBL/GenBank/DDBJ whole genome shotgun (WGS) entry which is preliminary data.</text>
</comment>
<keyword evidence="2" id="KW-1185">Reference proteome</keyword>
<evidence type="ECO:0000313" key="1">
    <source>
        <dbReference type="EMBL" id="RYR71504.1"/>
    </source>
</evidence>
<reference evidence="1 2" key="1">
    <citation type="submission" date="2019-01" db="EMBL/GenBank/DDBJ databases">
        <title>Sequencing of cultivated peanut Arachis hypogaea provides insights into genome evolution and oil improvement.</title>
        <authorList>
            <person name="Chen X."/>
        </authorList>
    </citation>
    <scope>NUCLEOTIDE SEQUENCE [LARGE SCALE GENOMIC DNA]</scope>
    <source>
        <strain evidence="2">cv. Fuhuasheng</strain>
        <tissue evidence="1">Leaves</tissue>
    </source>
</reference>
<dbReference type="AlphaFoldDB" id="A0A445E7K6"/>
<proteinExistence type="predicted"/>
<accession>A0A445E7K6</accession>
<protein>
    <submittedName>
        <fullName evidence="1">Uncharacterized protein</fullName>
    </submittedName>
</protein>
<dbReference type="Proteomes" id="UP000289738">
    <property type="component" value="Chromosome A02"/>
</dbReference>
<name>A0A445E7K6_ARAHY</name>
<organism evidence="1 2">
    <name type="scientific">Arachis hypogaea</name>
    <name type="common">Peanut</name>
    <dbReference type="NCBI Taxonomy" id="3818"/>
    <lineage>
        <taxon>Eukaryota</taxon>
        <taxon>Viridiplantae</taxon>
        <taxon>Streptophyta</taxon>
        <taxon>Embryophyta</taxon>
        <taxon>Tracheophyta</taxon>
        <taxon>Spermatophyta</taxon>
        <taxon>Magnoliopsida</taxon>
        <taxon>eudicotyledons</taxon>
        <taxon>Gunneridae</taxon>
        <taxon>Pentapetalae</taxon>
        <taxon>rosids</taxon>
        <taxon>fabids</taxon>
        <taxon>Fabales</taxon>
        <taxon>Fabaceae</taxon>
        <taxon>Papilionoideae</taxon>
        <taxon>50 kb inversion clade</taxon>
        <taxon>dalbergioids sensu lato</taxon>
        <taxon>Dalbergieae</taxon>
        <taxon>Pterocarpus clade</taxon>
        <taxon>Arachis</taxon>
    </lineage>
</organism>